<dbReference type="InterPro" id="IPR002716">
    <property type="entry name" value="PIN_dom"/>
</dbReference>
<dbReference type="InterPro" id="IPR029060">
    <property type="entry name" value="PIN-like_dom_sf"/>
</dbReference>
<evidence type="ECO:0000259" key="5">
    <source>
        <dbReference type="Pfam" id="PF13638"/>
    </source>
</evidence>
<dbReference type="PANTHER" id="PTHR16161">
    <property type="entry name" value="TRANSCRIPTIONAL PROTEIN SWT1"/>
    <property type="match status" value="1"/>
</dbReference>
<dbReference type="PANTHER" id="PTHR16161:SF0">
    <property type="entry name" value="TRANSCRIPTIONAL PROTEIN SWT1"/>
    <property type="match status" value="1"/>
</dbReference>
<dbReference type="GO" id="GO:0004518">
    <property type="term" value="F:nuclease activity"/>
    <property type="evidence" value="ECO:0007669"/>
    <property type="project" value="UniProtKB-KW"/>
</dbReference>
<keyword evidence="3" id="KW-0378">Hydrolase</keyword>
<dbReference type="AlphaFoldDB" id="A0A3M2L8D8"/>
<feature type="domain" description="PIN" evidence="5">
    <location>
        <begin position="149"/>
        <end position="261"/>
    </location>
</feature>
<dbReference type="GO" id="GO:0016787">
    <property type="term" value="F:hydrolase activity"/>
    <property type="evidence" value="ECO:0007669"/>
    <property type="project" value="UniProtKB-KW"/>
</dbReference>
<dbReference type="OrthoDB" id="5145858at2"/>
<reference evidence="6 7" key="1">
    <citation type="submission" date="2018-10" db="EMBL/GenBank/DDBJ databases">
        <title>Isolation from soil.</title>
        <authorList>
            <person name="Hu J."/>
        </authorList>
    </citation>
    <scope>NUCLEOTIDE SEQUENCE [LARGE SCALE GENOMIC DNA]</scope>
    <source>
        <strain evidence="6 7">NEAU-Ht49</strain>
    </source>
</reference>
<dbReference type="Pfam" id="PF13638">
    <property type="entry name" value="PIN_4"/>
    <property type="match status" value="1"/>
</dbReference>
<sequence>MVLREAWTRWSNARSASEPASGYIEAVNDTYPALQQVFAVPDLAAGVRSGAYWHLLSLIRADASRSVTTLVAEPDRIRGERALNGAFQAEFDNQLKALEAARVELDALKELAARPGLPVVYDTNMLNHWQQPGDIRWREVLKAQGEQATIVRLVVPLRVIDELDRQKYGGAESDLARKAATAIRYLERHLKTVPAGKPAKLRENVTLEAWLDTDLRDIDPDLAILECAADLNSLHPGTGARVITNDCGMRLRASQMSLKVVALPDEYRKKGTAMDLAPPL</sequence>
<gene>
    <name evidence="6" type="ORF">EBO15_41150</name>
</gene>
<proteinExistence type="predicted"/>
<organism evidence="6 7">
    <name type="scientific">Actinomadura harenae</name>
    <dbReference type="NCBI Taxonomy" id="2483351"/>
    <lineage>
        <taxon>Bacteria</taxon>
        <taxon>Bacillati</taxon>
        <taxon>Actinomycetota</taxon>
        <taxon>Actinomycetes</taxon>
        <taxon>Streptosporangiales</taxon>
        <taxon>Thermomonosporaceae</taxon>
        <taxon>Actinomadura</taxon>
    </lineage>
</organism>
<dbReference type="Gene3D" id="3.40.50.1010">
    <property type="entry name" value="5'-nuclease"/>
    <property type="match status" value="1"/>
</dbReference>
<name>A0A3M2L8D8_9ACTN</name>
<keyword evidence="7" id="KW-1185">Reference proteome</keyword>
<keyword evidence="1" id="KW-0540">Nuclease</keyword>
<protein>
    <recommendedName>
        <fullName evidence="5">PIN domain-containing protein</fullName>
    </recommendedName>
</protein>
<keyword evidence="4" id="KW-0460">Magnesium</keyword>
<comment type="caution">
    <text evidence="6">The sequence shown here is derived from an EMBL/GenBank/DDBJ whole genome shotgun (WGS) entry which is preliminary data.</text>
</comment>
<evidence type="ECO:0000256" key="1">
    <source>
        <dbReference type="ARBA" id="ARBA00022722"/>
    </source>
</evidence>
<evidence type="ECO:0000256" key="2">
    <source>
        <dbReference type="ARBA" id="ARBA00022723"/>
    </source>
</evidence>
<evidence type="ECO:0000256" key="4">
    <source>
        <dbReference type="ARBA" id="ARBA00022842"/>
    </source>
</evidence>
<dbReference type="SUPFAM" id="SSF88723">
    <property type="entry name" value="PIN domain-like"/>
    <property type="match status" value="1"/>
</dbReference>
<dbReference type="GO" id="GO:0046872">
    <property type="term" value="F:metal ion binding"/>
    <property type="evidence" value="ECO:0007669"/>
    <property type="project" value="UniProtKB-KW"/>
</dbReference>
<dbReference type="Proteomes" id="UP000282674">
    <property type="component" value="Unassembled WGS sequence"/>
</dbReference>
<dbReference type="EMBL" id="RFFG01000174">
    <property type="protein sequence ID" value="RMI33871.1"/>
    <property type="molecule type" value="Genomic_DNA"/>
</dbReference>
<evidence type="ECO:0000256" key="3">
    <source>
        <dbReference type="ARBA" id="ARBA00022801"/>
    </source>
</evidence>
<evidence type="ECO:0000313" key="6">
    <source>
        <dbReference type="EMBL" id="RMI33871.1"/>
    </source>
</evidence>
<dbReference type="RefSeq" id="WP_122199867.1">
    <property type="nucleotide sequence ID" value="NZ_JBHSKC010000057.1"/>
</dbReference>
<dbReference type="InterPro" id="IPR052626">
    <property type="entry name" value="SWT1_Regulator"/>
</dbReference>
<keyword evidence="2" id="KW-0479">Metal-binding</keyword>
<accession>A0A3M2L8D8</accession>
<evidence type="ECO:0000313" key="7">
    <source>
        <dbReference type="Proteomes" id="UP000282674"/>
    </source>
</evidence>